<dbReference type="RefSeq" id="WP_234825034.1">
    <property type="nucleotide sequence ID" value="NZ_CP017758.1"/>
</dbReference>
<evidence type="ECO:0000256" key="4">
    <source>
        <dbReference type="ARBA" id="ARBA00022723"/>
    </source>
</evidence>
<keyword evidence="7" id="KW-0460">Magnesium</keyword>
<dbReference type="GO" id="GO:0016787">
    <property type="term" value="F:hydrolase activity"/>
    <property type="evidence" value="ECO:0007669"/>
    <property type="project" value="UniProtKB-KW"/>
</dbReference>
<dbReference type="Proteomes" id="UP000189627">
    <property type="component" value="Chromosome 2"/>
</dbReference>
<evidence type="ECO:0000256" key="3">
    <source>
        <dbReference type="ARBA" id="ARBA00022722"/>
    </source>
</evidence>
<keyword evidence="6" id="KW-0378">Hydrolase</keyword>
<feature type="chain" id="PRO_5012482553" description="Endonuclease/exonuclease/phosphatase domain-containing protein" evidence="9">
    <location>
        <begin position="25"/>
        <end position="361"/>
    </location>
</feature>
<evidence type="ECO:0000256" key="7">
    <source>
        <dbReference type="ARBA" id="ARBA00022842"/>
    </source>
</evidence>
<evidence type="ECO:0000313" key="11">
    <source>
        <dbReference type="Proteomes" id="UP000189627"/>
    </source>
</evidence>
<comment type="cofactor">
    <cofactor evidence="1">
        <name>Mn(2+)</name>
        <dbReference type="ChEBI" id="CHEBI:29035"/>
    </cofactor>
</comment>
<dbReference type="SUPFAM" id="SSF56219">
    <property type="entry name" value="DNase I-like"/>
    <property type="match status" value="1"/>
</dbReference>
<gene>
    <name evidence="10" type="ORF">BJN34_31540</name>
</gene>
<comment type="cofactor">
    <cofactor evidence="2">
        <name>Mg(2+)</name>
        <dbReference type="ChEBI" id="CHEBI:18420"/>
    </cofactor>
</comment>
<dbReference type="AlphaFoldDB" id="A0A1U9V0E3"/>
<dbReference type="InterPro" id="IPR051547">
    <property type="entry name" value="TDP2-like"/>
</dbReference>
<evidence type="ECO:0000256" key="9">
    <source>
        <dbReference type="SAM" id="SignalP"/>
    </source>
</evidence>
<sequence>MKPLRHRLFGLLLFIACLPVSAYAQSLSRGDGDLRVMTYNVDEGTDYQEVARASGFQEFLVAVGQTITQVRASNPPERMQALAKQIIAAGPALVSLQELDRWSSGPFDQATSTCGTVTPEFDMLQELRKALSAQGAHYEVAAHAQQYAFPPTPGLILPATFLCVQVVNQVVILARTDLDPSRFQWSNPQSAQFSNSVFLPTPIGVVPLPRAWVSVDAKFNNKAFRFIGTHLESAVAQIRELQGAELRAGPANTALPVILAMDSNAQAAPPPQDVTYVDFIAAGYRDAWSVTFPFLDGFTCCQAQFVNNPQSQLSQRIDLILTLGNIEVQRIVLFGATQASKTASGLWPSDHAGVAAQLAPE</sequence>
<accession>A0A1U9V0E3</accession>
<evidence type="ECO:0000256" key="5">
    <source>
        <dbReference type="ARBA" id="ARBA00022763"/>
    </source>
</evidence>
<evidence type="ECO:0000256" key="1">
    <source>
        <dbReference type="ARBA" id="ARBA00001936"/>
    </source>
</evidence>
<dbReference type="Gene3D" id="3.60.10.10">
    <property type="entry name" value="Endonuclease/exonuclease/phosphatase"/>
    <property type="match status" value="1"/>
</dbReference>
<feature type="signal peptide" evidence="9">
    <location>
        <begin position="1"/>
        <end position="24"/>
    </location>
</feature>
<dbReference type="InterPro" id="IPR036691">
    <property type="entry name" value="Endo/exonu/phosph_ase_sf"/>
</dbReference>
<keyword evidence="4" id="KW-0479">Metal-binding</keyword>
<dbReference type="GO" id="GO:0046872">
    <property type="term" value="F:metal ion binding"/>
    <property type="evidence" value="ECO:0007669"/>
    <property type="project" value="UniProtKB-KW"/>
</dbReference>
<evidence type="ECO:0000256" key="6">
    <source>
        <dbReference type="ARBA" id="ARBA00022801"/>
    </source>
</evidence>
<dbReference type="KEGG" id="cuh:BJN34_31540"/>
<reference evidence="11" key="1">
    <citation type="submission" date="2017-02" db="EMBL/GenBank/DDBJ databases">
        <title>Complete genome sequence of Cupriavidus necator strain NH9, a 3-chlorobenzoate degrader.</title>
        <authorList>
            <person name="Moriuchi R."/>
            <person name="Dohra H."/>
            <person name="Ogawa N."/>
        </authorList>
    </citation>
    <scope>NUCLEOTIDE SEQUENCE [LARGE SCALE GENOMIC DNA]</scope>
    <source>
        <strain evidence="11">NH9</strain>
    </source>
</reference>
<protein>
    <recommendedName>
        <fullName evidence="12">Endonuclease/exonuclease/phosphatase domain-containing protein</fullName>
    </recommendedName>
</protein>
<dbReference type="PANTHER" id="PTHR15822:SF4">
    <property type="entry name" value="TYROSYL-DNA PHOSPHODIESTERASE 2"/>
    <property type="match status" value="1"/>
</dbReference>
<dbReference type="EMBL" id="CP017758">
    <property type="protein sequence ID" value="AQV98410.1"/>
    <property type="molecule type" value="Genomic_DNA"/>
</dbReference>
<evidence type="ECO:0000313" key="10">
    <source>
        <dbReference type="EMBL" id="AQV98410.1"/>
    </source>
</evidence>
<evidence type="ECO:0000256" key="8">
    <source>
        <dbReference type="ARBA" id="ARBA00023204"/>
    </source>
</evidence>
<dbReference type="PANTHER" id="PTHR15822">
    <property type="entry name" value="TRAF AND TNF RECEPTOR-ASSOCIATED PROTEIN"/>
    <property type="match status" value="1"/>
</dbReference>
<name>A0A1U9V0E3_CUPNE</name>
<keyword evidence="3" id="KW-0540">Nuclease</keyword>
<evidence type="ECO:0000256" key="2">
    <source>
        <dbReference type="ARBA" id="ARBA00001946"/>
    </source>
</evidence>
<dbReference type="GO" id="GO:0004518">
    <property type="term" value="F:nuclease activity"/>
    <property type="evidence" value="ECO:0007669"/>
    <property type="project" value="UniProtKB-KW"/>
</dbReference>
<evidence type="ECO:0008006" key="12">
    <source>
        <dbReference type="Google" id="ProtNLM"/>
    </source>
</evidence>
<keyword evidence="8" id="KW-0234">DNA repair</keyword>
<keyword evidence="5" id="KW-0227">DNA damage</keyword>
<organism evidence="10 11">
    <name type="scientific">Cupriavidus necator</name>
    <name type="common">Alcaligenes eutrophus</name>
    <name type="synonym">Ralstonia eutropha</name>
    <dbReference type="NCBI Taxonomy" id="106590"/>
    <lineage>
        <taxon>Bacteria</taxon>
        <taxon>Pseudomonadati</taxon>
        <taxon>Pseudomonadota</taxon>
        <taxon>Betaproteobacteria</taxon>
        <taxon>Burkholderiales</taxon>
        <taxon>Burkholderiaceae</taxon>
        <taxon>Cupriavidus</taxon>
    </lineage>
</organism>
<dbReference type="GO" id="GO:0006281">
    <property type="term" value="P:DNA repair"/>
    <property type="evidence" value="ECO:0007669"/>
    <property type="project" value="UniProtKB-KW"/>
</dbReference>
<proteinExistence type="predicted"/>
<keyword evidence="9" id="KW-0732">Signal</keyword>